<feature type="region of interest" description="Disordered" evidence="2">
    <location>
        <begin position="1220"/>
        <end position="1289"/>
    </location>
</feature>
<sequence length="1289" mass="133752">MAFTLTVAMRAEVRDLIAGFRAAAGQARTLADRTDAANRSLARLDANAARAASQLHTVGNSSRSLVRDLNRVASRAGAARSNLRAMGADGARSVSQLDRSLGAAGQGLTLLSGGGLLLGANDLLQEGNRYQRGMNLFRAVSSAAGSQMKRAADTAQELGNDLSLPGSTAADAAEGMVELSKAGFRADQSIDSVRASLQLASAADVNAALSARYLGDIMDQYGLGAEQASRAADTLAATSNAASGSITDIYYSMRYAGPVAAGLGVTLQDTAAAVGMLGRAGILGTPAGTAMRGIFSNLAAPTPKMKGALGALSIEAWDDKGQFRGLRNLIDELNRAQHEMNPKEFTGAVTQAFGKPALSGALALAHQGTESFDDLSLAVRQTGAAATITASRGQGLAGAMTQLRTQTRQTGIALYNGMAPGLEYVTRLLTRGMSGATPYLTTAIEYGTDLARLYGPDLKQQASSGLGELVDEARALVGPLKALGEDTLATGLNLLINAAETLGDVLGNAADGAEPVLDSLGDIVAGGGAAAGTLDIVTTAVNLVFDAVSGLSTVLVPIGQVVGGLVSAFAALPGPIQSAALAMLLFRRVQPGLMNLAGTVTGPVRGAFQGFAQQMQLQRTLAASSGVALNRYGAAWAAVQSRVGFLGNMTAAFRSANGAGTTFIGTMNGVGRAAGSGLRSAMSGLSGALGGPWGIAIAGAMVGLSLLASRQQRAAQAAAEHEQRVSSLTSALRESGGAVNANVRVRATEILMDTKVRDGKEQLVRVMERAGVPMDRLTDAYLGQGTSLDSLQRQLNQTAESNVQWITSGRHAAKVYTDTGLRAKRAADALGGIKGEMSESVKRAKQLADVQRGAGGGTSAYDRLKTAVSGLADETADADQRTRSLKDALDLLSGGQVSLQAARARVNAAVLDLREGGKDVDRQRGYGGDLVNPDKTINTTSRNGQQLYSQLTSLSDAAADATMATYSLAKQNGESLPDALSKARGEMSRARTEAIRAARGYGLTRTQAEAVANSLGLLPSQVSILLQTQGMDSTLANLFAVQAEFRRLPKARTIKVDSVSEDAQKKLRELGFTVKTVPGTRQIKITAPTAVARKSLDELVAQLGRTPNAKNVRVSARSAAAIASLQAVQSEIRATPGAKWVRVAAPTAQARKELESLGFKIEEVPGTKDVKVTIPTGGPIEAVQSIQSRIDGMRGKTIDILINRRSTSWDRDATGPRIRSRLLRYRRPTGVSSTSSPTGASPGRAGNGTSPRSPPPDHGAYGVNPRQKGRLTYPWPPQSANAARPLSRK</sequence>
<evidence type="ECO:0000313" key="5">
    <source>
        <dbReference type="Proteomes" id="UP000419138"/>
    </source>
</evidence>
<dbReference type="EMBL" id="VCLA01000201">
    <property type="protein sequence ID" value="MQT05430.1"/>
    <property type="molecule type" value="Genomic_DNA"/>
</dbReference>
<evidence type="ECO:0000313" key="4">
    <source>
        <dbReference type="EMBL" id="MQT05430.1"/>
    </source>
</evidence>
<feature type="domain" description="Phage tail tape measure protein" evidence="3">
    <location>
        <begin position="153"/>
        <end position="354"/>
    </location>
</feature>
<dbReference type="NCBIfam" id="TIGR01760">
    <property type="entry name" value="tape_meas_TP901"/>
    <property type="match status" value="1"/>
</dbReference>
<dbReference type="PANTHER" id="PTHR37813">
    <property type="entry name" value="FELS-2 PROPHAGE PROTEIN"/>
    <property type="match status" value="1"/>
</dbReference>
<dbReference type="Proteomes" id="UP000419138">
    <property type="component" value="Unassembled WGS sequence"/>
</dbReference>
<accession>A0A646KTK6</accession>
<organism evidence="4 5">
    <name type="scientific">Streptomyces jumonjinensis</name>
    <dbReference type="NCBI Taxonomy" id="1945"/>
    <lineage>
        <taxon>Bacteria</taxon>
        <taxon>Bacillati</taxon>
        <taxon>Actinomycetota</taxon>
        <taxon>Actinomycetes</taxon>
        <taxon>Kitasatosporales</taxon>
        <taxon>Streptomycetaceae</taxon>
        <taxon>Streptomyces</taxon>
    </lineage>
</organism>
<keyword evidence="5" id="KW-1185">Reference proteome</keyword>
<dbReference type="InterPro" id="IPR010090">
    <property type="entry name" value="Phage_tape_meas"/>
</dbReference>
<name>A0A646KTK6_STRJU</name>
<dbReference type="OrthoDB" id="2183194at2"/>
<dbReference type="RefSeq" id="WP_153526848.1">
    <property type="nucleotide sequence ID" value="NZ_VCLA01000201.1"/>
</dbReference>
<evidence type="ECO:0000256" key="2">
    <source>
        <dbReference type="SAM" id="MobiDB-lite"/>
    </source>
</evidence>
<dbReference type="Pfam" id="PF10145">
    <property type="entry name" value="PhageMin_Tail"/>
    <property type="match status" value="1"/>
</dbReference>
<gene>
    <name evidence="4" type="ORF">FF041_36665</name>
</gene>
<reference evidence="4 5" key="1">
    <citation type="submission" date="2019-05" db="EMBL/GenBank/DDBJ databases">
        <title>Comparative genomics and metabolomics analyses of clavulanic acid producing Streptomyces species provides insight into specialized metabolism and evolution of beta-lactam biosynthetic gene clusters.</title>
        <authorList>
            <person name="Moore M.A."/>
            <person name="Cruz-Morales P."/>
            <person name="Barona Gomez F."/>
            <person name="Kapil T."/>
        </authorList>
    </citation>
    <scope>NUCLEOTIDE SEQUENCE [LARGE SCALE GENOMIC DNA]</scope>
    <source>
        <strain evidence="4 5">NRRL 5741</strain>
    </source>
</reference>
<comment type="caution">
    <text evidence="4">The sequence shown here is derived from an EMBL/GenBank/DDBJ whole genome shotgun (WGS) entry which is preliminary data.</text>
</comment>
<keyword evidence="1" id="KW-1188">Viral release from host cell</keyword>
<evidence type="ECO:0000256" key="1">
    <source>
        <dbReference type="ARBA" id="ARBA00022612"/>
    </source>
</evidence>
<proteinExistence type="predicted"/>
<evidence type="ECO:0000259" key="3">
    <source>
        <dbReference type="Pfam" id="PF10145"/>
    </source>
</evidence>
<feature type="compositionally biased region" description="Low complexity" evidence="2">
    <location>
        <begin position="1228"/>
        <end position="1244"/>
    </location>
</feature>
<protein>
    <submittedName>
        <fullName evidence="4">Phage tail tape measure protein</fullName>
    </submittedName>
</protein>
<dbReference type="PANTHER" id="PTHR37813:SF1">
    <property type="entry name" value="FELS-2 PROPHAGE PROTEIN"/>
    <property type="match status" value="1"/>
</dbReference>